<evidence type="ECO:0000256" key="1">
    <source>
        <dbReference type="SAM" id="Phobius"/>
    </source>
</evidence>
<feature type="transmembrane region" description="Helical" evidence="1">
    <location>
        <begin position="15"/>
        <end position="36"/>
    </location>
</feature>
<dbReference type="EMBL" id="CP021376">
    <property type="protein sequence ID" value="ART79967.1"/>
    <property type="molecule type" value="Genomic_DNA"/>
</dbReference>
<evidence type="ECO:0000259" key="3">
    <source>
        <dbReference type="PROSITE" id="PS50887"/>
    </source>
</evidence>
<dbReference type="InterPro" id="IPR043128">
    <property type="entry name" value="Rev_trsase/Diguanyl_cyclase"/>
</dbReference>
<dbReference type="InterPro" id="IPR000160">
    <property type="entry name" value="GGDEF_dom"/>
</dbReference>
<dbReference type="InterPro" id="IPR035919">
    <property type="entry name" value="EAL_sf"/>
</dbReference>
<dbReference type="InterPro" id="IPR001633">
    <property type="entry name" value="EAL_dom"/>
</dbReference>
<dbReference type="PROSITE" id="PS50887">
    <property type="entry name" value="GGDEF"/>
    <property type="match status" value="1"/>
</dbReference>
<evidence type="ECO:0000313" key="4">
    <source>
        <dbReference type="EMBL" id="ART79967.1"/>
    </source>
</evidence>
<dbReference type="GO" id="GO:0071111">
    <property type="term" value="F:cyclic-guanylate-specific phosphodiesterase activity"/>
    <property type="evidence" value="ECO:0007669"/>
    <property type="project" value="InterPro"/>
</dbReference>
<dbReference type="Gene3D" id="3.20.20.450">
    <property type="entry name" value="EAL domain"/>
    <property type="match status" value="1"/>
</dbReference>
<evidence type="ECO:0000313" key="5">
    <source>
        <dbReference type="Proteomes" id="UP000243793"/>
    </source>
</evidence>
<dbReference type="InterPro" id="IPR050706">
    <property type="entry name" value="Cyclic-di-GMP_PDE-like"/>
</dbReference>
<dbReference type="KEGG" id="ocm:CBP12_07250"/>
<gene>
    <name evidence="4" type="ORF">CBP12_07250</name>
</gene>
<dbReference type="PROSITE" id="PS50883">
    <property type="entry name" value="EAL"/>
    <property type="match status" value="1"/>
</dbReference>
<dbReference type="Proteomes" id="UP000243793">
    <property type="component" value="Chromosome"/>
</dbReference>
<accession>A0A1Y0CYI0</accession>
<evidence type="ECO:0008006" key="6">
    <source>
        <dbReference type="Google" id="ProtNLM"/>
    </source>
</evidence>
<dbReference type="SUPFAM" id="SSF141868">
    <property type="entry name" value="EAL domain-like"/>
    <property type="match status" value="1"/>
</dbReference>
<keyword evidence="1" id="KW-1133">Transmembrane helix</keyword>
<feature type="domain" description="EAL" evidence="2">
    <location>
        <begin position="388"/>
        <end position="642"/>
    </location>
</feature>
<dbReference type="AlphaFoldDB" id="A0A1Y0CYI0"/>
<reference evidence="5" key="1">
    <citation type="submission" date="2017-05" db="EMBL/GenBank/DDBJ databases">
        <authorList>
            <person name="Sung H."/>
        </authorList>
    </citation>
    <scope>NUCLEOTIDE SEQUENCE [LARGE SCALE GENOMIC DNA]</scope>
    <source>
        <strain evidence="5">AMac2203</strain>
    </source>
</reference>
<dbReference type="CDD" id="cd01948">
    <property type="entry name" value="EAL"/>
    <property type="match status" value="1"/>
</dbReference>
<dbReference type="Pfam" id="PF00990">
    <property type="entry name" value="GGDEF"/>
    <property type="match status" value="1"/>
</dbReference>
<keyword evidence="1" id="KW-0472">Membrane</keyword>
<name>A0A1Y0CYI0_9GAMM</name>
<dbReference type="PANTHER" id="PTHR33121">
    <property type="entry name" value="CYCLIC DI-GMP PHOSPHODIESTERASE PDEF"/>
    <property type="match status" value="1"/>
</dbReference>
<proteinExistence type="predicted"/>
<dbReference type="SMART" id="SM00052">
    <property type="entry name" value="EAL"/>
    <property type="match status" value="1"/>
</dbReference>
<keyword evidence="1" id="KW-0812">Transmembrane</keyword>
<dbReference type="SMART" id="SM00267">
    <property type="entry name" value="GGDEF"/>
    <property type="match status" value="1"/>
</dbReference>
<sequence length="644" mass="72621">MKRFFASSATFGKQYGHLFAIKFLLSASLLITMIYLGSTASHTLSKIRAHNSLLEQRTYEVPWSLMQLQLEMHRFLDAVRLRHADSISQDEFMLRYDILWSRTPLLLSQKFTRSPGAGPELGLLIRQIDNRIHELEPIVEALTPNSSDYLIILTALSPYLPPLARSVSSLMHQNVRFYAEYDQAYRELGKVLFQRISGFFVTLILLLVLLFRELYRYWGLQQRDPLTGLPNRFALQRLMGHLLERQQPFSVTALEIKNLDSYYQRFGFAVVDKLLKSCSERLKDNLLEHEVLGLPRQNKMFILGKGVVELADIRAQISRLNHALSGKIVIDGYDFYIEPLMGVVLSPSDADNLVDIQARGDLALALCKQEQQAYVFFDPSLIKEMSRRQQLAKDLPAALTSSSLTLELQPLMAWPTAQCVGLQVLTSWHHPHYGVIAPNELLRVTELYQCSESVLLWSLQTICSQLKVWQRHCAQPLFVTLPLPAALFRPGIEATLITVLQDFSLPAHSLVLEISENTLAPDMKKATRLLSRINATGIRVMLTDFGNGSAPIGPLSQLRFDWLKLDSAFCTGIEHAGEARSQLRSLIAIAELLAAKVVCSGVDHASELAALEEMASGLLIQGEAVSELLFATEVTPWLQHLNYR</sequence>
<protein>
    <recommendedName>
        <fullName evidence="6">GGDEF-domain containing protein</fullName>
    </recommendedName>
</protein>
<feature type="transmembrane region" description="Helical" evidence="1">
    <location>
        <begin position="196"/>
        <end position="215"/>
    </location>
</feature>
<organism evidence="4 5">
    <name type="scientific">Oceanisphaera avium</name>
    <dbReference type="NCBI Taxonomy" id="1903694"/>
    <lineage>
        <taxon>Bacteria</taxon>
        <taxon>Pseudomonadati</taxon>
        <taxon>Pseudomonadota</taxon>
        <taxon>Gammaproteobacteria</taxon>
        <taxon>Aeromonadales</taxon>
        <taxon>Aeromonadaceae</taxon>
        <taxon>Oceanisphaera</taxon>
    </lineage>
</organism>
<dbReference type="PANTHER" id="PTHR33121:SF70">
    <property type="entry name" value="SIGNALING PROTEIN YKOW"/>
    <property type="match status" value="1"/>
</dbReference>
<dbReference type="SUPFAM" id="SSF55073">
    <property type="entry name" value="Nucleotide cyclase"/>
    <property type="match status" value="1"/>
</dbReference>
<feature type="domain" description="GGDEF" evidence="3">
    <location>
        <begin position="247"/>
        <end position="379"/>
    </location>
</feature>
<dbReference type="RefSeq" id="WP_086963838.1">
    <property type="nucleotide sequence ID" value="NZ_CP021376.1"/>
</dbReference>
<keyword evidence="5" id="KW-1185">Reference proteome</keyword>
<dbReference type="OrthoDB" id="9816034at2"/>
<dbReference type="Gene3D" id="3.30.70.270">
    <property type="match status" value="1"/>
</dbReference>
<dbReference type="InterPro" id="IPR029787">
    <property type="entry name" value="Nucleotide_cyclase"/>
</dbReference>
<dbReference type="Pfam" id="PF00563">
    <property type="entry name" value="EAL"/>
    <property type="match status" value="1"/>
</dbReference>
<evidence type="ECO:0000259" key="2">
    <source>
        <dbReference type="PROSITE" id="PS50883"/>
    </source>
</evidence>